<evidence type="ECO:0000256" key="1">
    <source>
        <dbReference type="ARBA" id="ARBA00001946"/>
    </source>
</evidence>
<evidence type="ECO:0000313" key="15">
    <source>
        <dbReference type="Proteomes" id="UP000606870"/>
    </source>
</evidence>
<feature type="domain" description="DAGKc" evidence="13">
    <location>
        <begin position="1"/>
        <end position="132"/>
    </location>
</feature>
<evidence type="ECO:0000256" key="7">
    <source>
        <dbReference type="ARBA" id="ARBA00022777"/>
    </source>
</evidence>
<keyword evidence="3" id="KW-0444">Lipid biosynthesis</keyword>
<dbReference type="InterPro" id="IPR050187">
    <property type="entry name" value="Lipid_Phosphate_FormReg"/>
</dbReference>
<dbReference type="InterPro" id="IPR017438">
    <property type="entry name" value="ATP-NAD_kinase_N"/>
</dbReference>
<comment type="similarity">
    <text evidence="2">Belongs to the diacylglycerol/lipid kinase family.</text>
</comment>
<dbReference type="InterPro" id="IPR045540">
    <property type="entry name" value="YegS/DAGK_C"/>
</dbReference>
<dbReference type="InterPro" id="IPR001206">
    <property type="entry name" value="Diacylglycerol_kinase_cat_dom"/>
</dbReference>
<organism evidence="14 15">
    <name type="scientific">Megasphaera hominis</name>
    <dbReference type="NCBI Taxonomy" id="159836"/>
    <lineage>
        <taxon>Bacteria</taxon>
        <taxon>Bacillati</taxon>
        <taxon>Bacillota</taxon>
        <taxon>Negativicutes</taxon>
        <taxon>Veillonellales</taxon>
        <taxon>Veillonellaceae</taxon>
        <taxon>Megasphaera</taxon>
    </lineage>
</organism>
<evidence type="ECO:0000256" key="2">
    <source>
        <dbReference type="ARBA" id="ARBA00005983"/>
    </source>
</evidence>
<dbReference type="Pfam" id="PF19279">
    <property type="entry name" value="YegS_C"/>
    <property type="match status" value="1"/>
</dbReference>
<keyword evidence="10" id="KW-0443">Lipid metabolism</keyword>
<gene>
    <name evidence="14" type="ORF">H8J70_09660</name>
</gene>
<name>A0ABR6VL96_9FIRM</name>
<dbReference type="EMBL" id="JACOGK010000029">
    <property type="protein sequence ID" value="MBC3537517.1"/>
    <property type="molecule type" value="Genomic_DNA"/>
</dbReference>
<dbReference type="Pfam" id="PF00781">
    <property type="entry name" value="DAGK_cat"/>
    <property type="match status" value="1"/>
</dbReference>
<dbReference type="InterPro" id="IPR016064">
    <property type="entry name" value="NAD/diacylglycerol_kinase_sf"/>
</dbReference>
<dbReference type="SUPFAM" id="SSF111331">
    <property type="entry name" value="NAD kinase/diacylglycerol kinase-like"/>
    <property type="match status" value="1"/>
</dbReference>
<keyword evidence="7 14" id="KW-0418">Kinase</keyword>
<dbReference type="PANTHER" id="PTHR12358:SF106">
    <property type="entry name" value="LIPID KINASE YEGS"/>
    <property type="match status" value="1"/>
</dbReference>
<keyword evidence="15" id="KW-1185">Reference proteome</keyword>
<sequence>MSRCLLIVNPTAGRERAKYYKQPLKDQLDTMYDEVEMRITNGPGDATDWAREASLTGYDAVFCMGGDGTLNETVNGLAQAGRTSLTFGFVPLGTVNDLGRALHMPLHPEAAIAGLKKPHYQKVDIGRVNDHYFVNTIAAGFMPEAVGAVSIEQKTRLGPLAYFLTGLKALQNHETYLFKIESDNGVYIYRSPLIVLMLTDSVGSFRNIAPAAQVDDGKLWLGIFKDFTYLDLLRAIPEFMAGTPLSSEYMSLTTATHVNITLVEGSLTTNMDGDQGPDFPLDIEVIPSFLNVCVPSQPHHAMNFLPYGKPHLPSPKKIIKKIPHE</sequence>
<dbReference type="PROSITE" id="PS50146">
    <property type="entry name" value="DAGK"/>
    <property type="match status" value="1"/>
</dbReference>
<evidence type="ECO:0000256" key="4">
    <source>
        <dbReference type="ARBA" id="ARBA00022679"/>
    </source>
</evidence>
<accession>A0ABR6VL96</accession>
<evidence type="ECO:0000256" key="6">
    <source>
        <dbReference type="ARBA" id="ARBA00022741"/>
    </source>
</evidence>
<evidence type="ECO:0000313" key="14">
    <source>
        <dbReference type="EMBL" id="MBC3537517.1"/>
    </source>
</evidence>
<evidence type="ECO:0000256" key="9">
    <source>
        <dbReference type="ARBA" id="ARBA00022842"/>
    </source>
</evidence>
<evidence type="ECO:0000259" key="13">
    <source>
        <dbReference type="PROSITE" id="PS50146"/>
    </source>
</evidence>
<evidence type="ECO:0000256" key="11">
    <source>
        <dbReference type="ARBA" id="ARBA00023209"/>
    </source>
</evidence>
<dbReference type="InterPro" id="IPR005218">
    <property type="entry name" value="Diacylglycerol/lipid_kinase"/>
</dbReference>
<dbReference type="Proteomes" id="UP000606870">
    <property type="component" value="Unassembled WGS sequence"/>
</dbReference>
<dbReference type="GO" id="GO:0016301">
    <property type="term" value="F:kinase activity"/>
    <property type="evidence" value="ECO:0007669"/>
    <property type="project" value="UniProtKB-KW"/>
</dbReference>
<reference evidence="14 15" key="1">
    <citation type="submission" date="2020-08" db="EMBL/GenBank/DDBJ databases">
        <authorList>
            <person name="Liu C."/>
            <person name="Sun Q."/>
        </authorList>
    </citation>
    <scope>NUCLEOTIDE SEQUENCE [LARGE SCALE GENOMIC DNA]</scope>
    <source>
        <strain evidence="14 15">NSJ-59</strain>
    </source>
</reference>
<dbReference type="RefSeq" id="WP_186503957.1">
    <property type="nucleotide sequence ID" value="NZ_JACOGK010000029.1"/>
</dbReference>
<dbReference type="Gene3D" id="3.40.50.10330">
    <property type="entry name" value="Probable inorganic polyphosphate/atp-NAD kinase, domain 1"/>
    <property type="match status" value="1"/>
</dbReference>
<dbReference type="SMART" id="SM00046">
    <property type="entry name" value="DAGKc"/>
    <property type="match status" value="1"/>
</dbReference>
<keyword evidence="8" id="KW-0067">ATP-binding</keyword>
<dbReference type="PANTHER" id="PTHR12358">
    <property type="entry name" value="SPHINGOSINE KINASE"/>
    <property type="match status" value="1"/>
</dbReference>
<comment type="cofactor">
    <cofactor evidence="1">
        <name>Mg(2+)</name>
        <dbReference type="ChEBI" id="CHEBI:18420"/>
    </cofactor>
</comment>
<keyword evidence="4" id="KW-0808">Transferase</keyword>
<evidence type="ECO:0000256" key="8">
    <source>
        <dbReference type="ARBA" id="ARBA00022840"/>
    </source>
</evidence>
<evidence type="ECO:0000256" key="5">
    <source>
        <dbReference type="ARBA" id="ARBA00022723"/>
    </source>
</evidence>
<keyword evidence="9" id="KW-0460">Magnesium</keyword>
<keyword evidence="11" id="KW-0594">Phospholipid biosynthesis</keyword>
<keyword evidence="5" id="KW-0479">Metal-binding</keyword>
<protein>
    <submittedName>
        <fullName evidence="14">Diacylglycerol kinase family lipid kinase</fullName>
    </submittedName>
</protein>
<proteinExistence type="inferred from homology"/>
<comment type="caution">
    <text evidence="14">The sequence shown here is derived from an EMBL/GenBank/DDBJ whole genome shotgun (WGS) entry which is preliminary data.</text>
</comment>
<dbReference type="NCBIfam" id="TIGR00147">
    <property type="entry name" value="YegS/Rv2252/BmrU family lipid kinase"/>
    <property type="match status" value="1"/>
</dbReference>
<keyword evidence="12" id="KW-1208">Phospholipid metabolism</keyword>
<keyword evidence="6" id="KW-0547">Nucleotide-binding</keyword>
<evidence type="ECO:0000256" key="12">
    <source>
        <dbReference type="ARBA" id="ARBA00023264"/>
    </source>
</evidence>
<evidence type="ECO:0000256" key="10">
    <source>
        <dbReference type="ARBA" id="ARBA00023098"/>
    </source>
</evidence>
<dbReference type="Gene3D" id="2.60.200.40">
    <property type="match status" value="1"/>
</dbReference>
<evidence type="ECO:0000256" key="3">
    <source>
        <dbReference type="ARBA" id="ARBA00022516"/>
    </source>
</evidence>